<reference evidence="2 3" key="1">
    <citation type="submission" date="2018-06" db="EMBL/GenBank/DDBJ databases">
        <title>The draft genome sequence of Crocinitomix sp. SM1701.</title>
        <authorList>
            <person name="Zhang X."/>
        </authorList>
    </citation>
    <scope>NUCLEOTIDE SEQUENCE [LARGE SCALE GENOMIC DNA]</scope>
    <source>
        <strain evidence="2 3">SM1701</strain>
    </source>
</reference>
<protein>
    <recommendedName>
        <fullName evidence="1">Peptidase M28 domain-containing protein</fullName>
    </recommendedName>
</protein>
<name>A0A2W1NJ89_9FLAO</name>
<keyword evidence="3" id="KW-1185">Reference proteome</keyword>
<dbReference type="RefSeq" id="WP_111064658.1">
    <property type="nucleotide sequence ID" value="NZ_JBHUCU010000004.1"/>
</dbReference>
<dbReference type="PANTHER" id="PTHR12147">
    <property type="entry name" value="METALLOPEPTIDASE M28 FAMILY MEMBER"/>
    <property type="match status" value="1"/>
</dbReference>
<evidence type="ECO:0000313" key="3">
    <source>
        <dbReference type="Proteomes" id="UP000249248"/>
    </source>
</evidence>
<gene>
    <name evidence="2" type="ORF">DNU06_16740</name>
</gene>
<dbReference type="PANTHER" id="PTHR12147:SF26">
    <property type="entry name" value="PEPTIDASE M28 DOMAIN-CONTAINING PROTEIN"/>
    <property type="match status" value="1"/>
</dbReference>
<organism evidence="2 3">
    <name type="scientific">Putridiphycobacter roseus</name>
    <dbReference type="NCBI Taxonomy" id="2219161"/>
    <lineage>
        <taxon>Bacteria</taxon>
        <taxon>Pseudomonadati</taxon>
        <taxon>Bacteroidota</taxon>
        <taxon>Flavobacteriia</taxon>
        <taxon>Flavobacteriales</taxon>
        <taxon>Crocinitomicaceae</taxon>
        <taxon>Putridiphycobacter</taxon>
    </lineage>
</organism>
<dbReference type="SUPFAM" id="SSF53187">
    <property type="entry name" value="Zn-dependent exopeptidases"/>
    <property type="match status" value="1"/>
</dbReference>
<comment type="caution">
    <text evidence="2">The sequence shown here is derived from an EMBL/GenBank/DDBJ whole genome shotgun (WGS) entry which is preliminary data.</text>
</comment>
<dbReference type="Gene3D" id="3.40.630.10">
    <property type="entry name" value="Zn peptidases"/>
    <property type="match status" value="1"/>
</dbReference>
<dbReference type="OrthoDB" id="9778250at2"/>
<dbReference type="InterPro" id="IPR007484">
    <property type="entry name" value="Peptidase_M28"/>
</dbReference>
<evidence type="ECO:0000259" key="1">
    <source>
        <dbReference type="Pfam" id="PF04389"/>
    </source>
</evidence>
<accession>A0A2W1NJ89</accession>
<dbReference type="Proteomes" id="UP000249248">
    <property type="component" value="Unassembled WGS sequence"/>
</dbReference>
<feature type="domain" description="Peptidase M28" evidence="1">
    <location>
        <begin position="219"/>
        <end position="409"/>
    </location>
</feature>
<dbReference type="GO" id="GO:0006508">
    <property type="term" value="P:proteolysis"/>
    <property type="evidence" value="ECO:0007669"/>
    <property type="project" value="InterPro"/>
</dbReference>
<dbReference type="Pfam" id="PF04389">
    <property type="entry name" value="Peptidase_M28"/>
    <property type="match status" value="1"/>
</dbReference>
<sequence length="414" mass="46846">MKIIISIFFICNLFFSWGQKQYAESILNDLCSDYYAGRGYVEDGVDKAGNYLIKAFKNIGVAPFPGRSYSQNYTFDVNTFPKDVAVQLDKETLVAGVDYLVDANSGKTVGTYEPINISINNYTTDIKQLKNSLRFKTILVFDARTIKSRDSIQAYHQLAIASTKYYPIIWVSDAKLMYSVGRQQYKNALITVLGNKYTPAKKITIQIEPEFKKDFENKNIIGFIPGKKDKKYIVLTGHYDHLGKMGQAMFPGANDNASGVAMLLSLAKYYTLNRPKYSLVIILFSGEEAGLEGSKYFVNHPFFPLEKIKFLLNVDIMGSASDGITVVNGNVHPKYFKKLEKLNKKGNYLPLVKKRGPTQNSDHYFFSQTGVPSFFVYTMGDCKNYHDVYDTAAQTSLNNFDQVLALFIDFIDKM</sequence>
<dbReference type="EMBL" id="QKSB01000019">
    <property type="protein sequence ID" value="PZE15692.1"/>
    <property type="molecule type" value="Genomic_DNA"/>
</dbReference>
<dbReference type="GO" id="GO:0008235">
    <property type="term" value="F:metalloexopeptidase activity"/>
    <property type="evidence" value="ECO:0007669"/>
    <property type="project" value="InterPro"/>
</dbReference>
<dbReference type="InterPro" id="IPR045175">
    <property type="entry name" value="M28_fam"/>
</dbReference>
<proteinExistence type="predicted"/>
<dbReference type="AlphaFoldDB" id="A0A2W1NJ89"/>
<evidence type="ECO:0000313" key="2">
    <source>
        <dbReference type="EMBL" id="PZE15692.1"/>
    </source>
</evidence>